<protein>
    <recommendedName>
        <fullName evidence="10 14">tRNA-2-methylthio-N(6)-dimethylallyladenosine synthase</fullName>
        <ecNumber evidence="10 14">2.8.4.3</ecNumber>
    </recommendedName>
    <alternativeName>
        <fullName evidence="14">(Dimethylallyl)adenosine tRNA methylthiotransferase MiaB</fullName>
    </alternativeName>
    <alternativeName>
        <fullName evidence="14">tRNA-i(6)A37 methylthiotransferase</fullName>
    </alternativeName>
</protein>
<organism evidence="18 19">
    <name type="scientific">Orbus hercynius</name>
    <dbReference type="NCBI Taxonomy" id="593135"/>
    <lineage>
        <taxon>Bacteria</taxon>
        <taxon>Pseudomonadati</taxon>
        <taxon>Pseudomonadota</taxon>
        <taxon>Gammaproteobacteria</taxon>
        <taxon>Orbales</taxon>
        <taxon>Orbaceae</taxon>
        <taxon>Orbus</taxon>
    </lineage>
</organism>
<comment type="catalytic activity">
    <reaction evidence="12">
        <text>2-thio-N(6)-dimethylallyladenosine(37) in tRNA + S-adenosyl-L-methionine = 2-methylsulfanyl-N(6)-dimethylallyladenosine(37) in tRNA + S-adenosyl-L-homocysteine + H(+)</text>
        <dbReference type="Rhea" id="RHEA:37063"/>
        <dbReference type="Rhea" id="RHEA-COMP:10376"/>
        <dbReference type="Rhea" id="RHEA-COMP:10377"/>
        <dbReference type="ChEBI" id="CHEBI:15378"/>
        <dbReference type="ChEBI" id="CHEBI:57856"/>
        <dbReference type="ChEBI" id="CHEBI:59789"/>
        <dbReference type="ChEBI" id="CHEBI:74416"/>
        <dbReference type="ChEBI" id="CHEBI:74417"/>
    </reaction>
    <physiologicalReaction direction="left-to-right" evidence="12">
        <dbReference type="Rhea" id="RHEA:37064"/>
    </physiologicalReaction>
</comment>
<evidence type="ECO:0000256" key="5">
    <source>
        <dbReference type="ARBA" id="ARBA00022691"/>
    </source>
</evidence>
<evidence type="ECO:0000256" key="8">
    <source>
        <dbReference type="ARBA" id="ARBA00023004"/>
    </source>
</evidence>
<evidence type="ECO:0000256" key="1">
    <source>
        <dbReference type="ARBA" id="ARBA00003234"/>
    </source>
</evidence>
<dbReference type="SUPFAM" id="SSF102114">
    <property type="entry name" value="Radical SAM enzymes"/>
    <property type="match status" value="1"/>
</dbReference>
<evidence type="ECO:0000256" key="4">
    <source>
        <dbReference type="ARBA" id="ARBA00022679"/>
    </source>
</evidence>
<dbReference type="InterPro" id="IPR058240">
    <property type="entry name" value="rSAM_sf"/>
</dbReference>
<dbReference type="NCBIfam" id="TIGR00089">
    <property type="entry name" value="MiaB/RimO family radical SAM methylthiotransferase"/>
    <property type="match status" value="1"/>
</dbReference>
<feature type="binding site" evidence="14">
    <location>
        <position position="49"/>
    </location>
    <ligand>
        <name>[4Fe-4S] cluster</name>
        <dbReference type="ChEBI" id="CHEBI:49883"/>
        <label>1</label>
    </ligand>
</feature>
<dbReference type="Gene3D" id="3.80.30.20">
    <property type="entry name" value="tm_1862 like domain"/>
    <property type="match status" value="1"/>
</dbReference>
<evidence type="ECO:0000259" key="15">
    <source>
        <dbReference type="PROSITE" id="PS50926"/>
    </source>
</evidence>
<dbReference type="PANTHER" id="PTHR43020">
    <property type="entry name" value="CDK5 REGULATORY SUBUNIT-ASSOCIATED PROTEIN 1"/>
    <property type="match status" value="1"/>
</dbReference>
<feature type="binding site" evidence="14">
    <location>
        <position position="162"/>
    </location>
    <ligand>
        <name>[4Fe-4S] cluster</name>
        <dbReference type="ChEBI" id="CHEBI:49883"/>
        <label>2</label>
        <note>4Fe-4S-S-AdoMet</note>
    </ligand>
</feature>
<feature type="domain" description="TRAM" evidence="15">
    <location>
        <begin position="379"/>
        <end position="442"/>
    </location>
</feature>
<keyword evidence="19" id="KW-1185">Reference proteome</keyword>
<dbReference type="PROSITE" id="PS50926">
    <property type="entry name" value="TRAM"/>
    <property type="match status" value="1"/>
</dbReference>
<evidence type="ECO:0000256" key="6">
    <source>
        <dbReference type="ARBA" id="ARBA00022694"/>
    </source>
</evidence>
<keyword evidence="9 14" id="KW-0411">Iron-sulfur</keyword>
<dbReference type="EC" id="2.8.4.3" evidence="10 14"/>
<keyword evidence="5 14" id="KW-0949">S-adenosyl-L-methionine</keyword>
<dbReference type="SMART" id="SM00729">
    <property type="entry name" value="Elp3"/>
    <property type="match status" value="1"/>
</dbReference>
<dbReference type="PANTHER" id="PTHR43020:SF2">
    <property type="entry name" value="MITOCHONDRIAL TRNA METHYLTHIOTRANSFERASE CDK5RAP1"/>
    <property type="match status" value="1"/>
</dbReference>
<proteinExistence type="inferred from homology"/>
<accession>A0A495REJ4</accession>
<dbReference type="GO" id="GO:0051539">
    <property type="term" value="F:4 iron, 4 sulfur cluster binding"/>
    <property type="evidence" value="ECO:0007669"/>
    <property type="project" value="UniProtKB-UniRule"/>
</dbReference>
<dbReference type="GO" id="GO:0005829">
    <property type="term" value="C:cytosol"/>
    <property type="evidence" value="ECO:0007669"/>
    <property type="project" value="TreeGrafter"/>
</dbReference>
<evidence type="ECO:0000313" key="19">
    <source>
        <dbReference type="Proteomes" id="UP000278542"/>
    </source>
</evidence>
<evidence type="ECO:0000256" key="10">
    <source>
        <dbReference type="ARBA" id="ARBA00033765"/>
    </source>
</evidence>
<comment type="subcellular location">
    <subcellularLocation>
        <location evidence="14">Cytoplasm</location>
    </subcellularLocation>
</comment>
<dbReference type="Pfam" id="PF00919">
    <property type="entry name" value="UPF0004"/>
    <property type="match status" value="1"/>
</dbReference>
<comment type="catalytic activity">
    <reaction evidence="13">
        <text>N(6)-dimethylallyladenosine(37) in tRNA + (sulfur carrier)-SH + AH2 + 2 S-adenosyl-L-methionine = 2-methylsulfanyl-N(6)-dimethylallyladenosine(37) in tRNA + (sulfur carrier)-H + 5'-deoxyadenosine + L-methionine + A + S-adenosyl-L-homocysteine + 2 H(+)</text>
        <dbReference type="Rhea" id="RHEA:37067"/>
        <dbReference type="Rhea" id="RHEA-COMP:10375"/>
        <dbReference type="Rhea" id="RHEA-COMP:10376"/>
        <dbReference type="Rhea" id="RHEA-COMP:14737"/>
        <dbReference type="Rhea" id="RHEA-COMP:14739"/>
        <dbReference type="ChEBI" id="CHEBI:13193"/>
        <dbReference type="ChEBI" id="CHEBI:15378"/>
        <dbReference type="ChEBI" id="CHEBI:17319"/>
        <dbReference type="ChEBI" id="CHEBI:17499"/>
        <dbReference type="ChEBI" id="CHEBI:29917"/>
        <dbReference type="ChEBI" id="CHEBI:57844"/>
        <dbReference type="ChEBI" id="CHEBI:57856"/>
        <dbReference type="ChEBI" id="CHEBI:59789"/>
        <dbReference type="ChEBI" id="CHEBI:64428"/>
        <dbReference type="ChEBI" id="CHEBI:74415"/>
        <dbReference type="ChEBI" id="CHEBI:74417"/>
        <dbReference type="EC" id="2.8.4.3"/>
    </reaction>
    <physiologicalReaction direction="left-to-right" evidence="13">
        <dbReference type="Rhea" id="RHEA:37068"/>
    </physiologicalReaction>
</comment>
<comment type="catalytic activity">
    <reaction evidence="11">
        <text>N(6)-dimethylallyladenosine(37) in tRNA + (sulfur carrier)-SH + AH2 + S-adenosyl-L-methionine = 2-thio-N(6)-dimethylallyladenosine(37) in tRNA + (sulfur carrier)-H + 5'-deoxyadenosine + L-methionine + A + H(+)</text>
        <dbReference type="Rhea" id="RHEA:36339"/>
        <dbReference type="Rhea" id="RHEA-COMP:10375"/>
        <dbReference type="Rhea" id="RHEA-COMP:10377"/>
        <dbReference type="Rhea" id="RHEA-COMP:14737"/>
        <dbReference type="Rhea" id="RHEA-COMP:14739"/>
        <dbReference type="ChEBI" id="CHEBI:13193"/>
        <dbReference type="ChEBI" id="CHEBI:15378"/>
        <dbReference type="ChEBI" id="CHEBI:17319"/>
        <dbReference type="ChEBI" id="CHEBI:17499"/>
        <dbReference type="ChEBI" id="CHEBI:29917"/>
        <dbReference type="ChEBI" id="CHEBI:57844"/>
        <dbReference type="ChEBI" id="CHEBI:59789"/>
        <dbReference type="ChEBI" id="CHEBI:64428"/>
        <dbReference type="ChEBI" id="CHEBI:74415"/>
        <dbReference type="ChEBI" id="CHEBI:74416"/>
    </reaction>
    <physiologicalReaction direction="left-to-right" evidence="11">
        <dbReference type="Rhea" id="RHEA:36340"/>
    </physiologicalReaction>
</comment>
<dbReference type="InterPro" id="IPR013848">
    <property type="entry name" value="Methylthiotransferase_N"/>
</dbReference>
<dbReference type="InterPro" id="IPR038135">
    <property type="entry name" value="Methylthiotransferase_N_sf"/>
</dbReference>
<evidence type="ECO:0000256" key="2">
    <source>
        <dbReference type="ARBA" id="ARBA00022485"/>
    </source>
</evidence>
<feature type="domain" description="Radical SAM core" evidence="17">
    <location>
        <begin position="144"/>
        <end position="376"/>
    </location>
</feature>
<keyword evidence="6 14" id="KW-0819">tRNA processing</keyword>
<dbReference type="InterPro" id="IPR020612">
    <property type="entry name" value="Methylthiotransferase_CS"/>
</dbReference>
<dbReference type="GO" id="GO:0035597">
    <property type="term" value="F:tRNA-2-methylthio-N(6)-dimethylallyladenosine(37) synthase activity"/>
    <property type="evidence" value="ECO:0007669"/>
    <property type="project" value="UniProtKB-EC"/>
</dbReference>
<dbReference type="InterPro" id="IPR002792">
    <property type="entry name" value="TRAM_dom"/>
</dbReference>
<feature type="binding site" evidence="14">
    <location>
        <position position="158"/>
    </location>
    <ligand>
        <name>[4Fe-4S] cluster</name>
        <dbReference type="ChEBI" id="CHEBI:49883"/>
        <label>2</label>
        <note>4Fe-4S-S-AdoMet</note>
    </ligand>
</feature>
<comment type="similarity">
    <text evidence="14">Belongs to the methylthiotransferase family. MiaB subfamily.</text>
</comment>
<comment type="function">
    <text evidence="1 14">Catalyzes the methylthiolation of N6-(dimethylallyl)adenosine (i(6)A), leading to the formation of 2-methylthio-N6-(dimethylallyl)adenosine (ms(2)i(6)A) at position 37 in tRNAs that read codons beginning with uridine.</text>
</comment>
<dbReference type="PROSITE" id="PS51918">
    <property type="entry name" value="RADICAL_SAM"/>
    <property type="match status" value="1"/>
</dbReference>
<dbReference type="CDD" id="cd01335">
    <property type="entry name" value="Radical_SAM"/>
    <property type="match status" value="1"/>
</dbReference>
<dbReference type="PROSITE" id="PS51449">
    <property type="entry name" value="MTTASE_N"/>
    <property type="match status" value="1"/>
</dbReference>
<dbReference type="FunFam" id="3.80.30.20:FF:000001">
    <property type="entry name" value="tRNA-2-methylthio-N(6)-dimethylallyladenosine synthase 2"/>
    <property type="match status" value="1"/>
</dbReference>
<comment type="cofactor">
    <cofactor evidence="14">
        <name>[4Fe-4S] cluster</name>
        <dbReference type="ChEBI" id="CHEBI:49883"/>
    </cofactor>
    <text evidence="14">Binds 2 [4Fe-4S] clusters. One cluster is coordinated with 3 cysteines and an exchangeable S-adenosyl-L-methionine.</text>
</comment>
<dbReference type="SFLD" id="SFLDS00029">
    <property type="entry name" value="Radical_SAM"/>
    <property type="match status" value="1"/>
</dbReference>
<dbReference type="SFLD" id="SFLDF00273">
    <property type="entry name" value="(dimethylallyl)adenosine_tRNA"/>
    <property type="match status" value="1"/>
</dbReference>
<dbReference type="InterPro" id="IPR006638">
    <property type="entry name" value="Elp3/MiaA/NifB-like_rSAM"/>
</dbReference>
<keyword evidence="3 14" id="KW-0963">Cytoplasm</keyword>
<evidence type="ECO:0000313" key="18">
    <source>
        <dbReference type="EMBL" id="RKS85730.1"/>
    </source>
</evidence>
<dbReference type="Proteomes" id="UP000278542">
    <property type="component" value="Unassembled WGS sequence"/>
</dbReference>
<comment type="caution">
    <text evidence="18">The sequence shown here is derived from an EMBL/GenBank/DDBJ whole genome shotgun (WGS) entry which is preliminary data.</text>
</comment>
<feature type="domain" description="MTTase N-terminal" evidence="16">
    <location>
        <begin position="3"/>
        <end position="120"/>
    </location>
</feature>
<evidence type="ECO:0000256" key="9">
    <source>
        <dbReference type="ARBA" id="ARBA00023014"/>
    </source>
</evidence>
<reference evidence="18 19" key="1">
    <citation type="submission" date="2018-10" db="EMBL/GenBank/DDBJ databases">
        <title>Genomic Encyclopedia of Type Strains, Phase IV (KMG-IV): sequencing the most valuable type-strain genomes for metagenomic binning, comparative biology and taxonomic classification.</title>
        <authorList>
            <person name="Goeker M."/>
        </authorList>
    </citation>
    <scope>NUCLEOTIDE SEQUENCE [LARGE SCALE GENOMIC DNA]</scope>
    <source>
        <strain evidence="18 19">DSM 22228</strain>
    </source>
</reference>
<dbReference type="EMBL" id="RBWY01000002">
    <property type="protein sequence ID" value="RKS85730.1"/>
    <property type="molecule type" value="Genomic_DNA"/>
</dbReference>
<gene>
    <name evidence="14" type="primary">miaB</name>
    <name evidence="18" type="ORF">DES39_1141</name>
</gene>
<evidence type="ECO:0000256" key="3">
    <source>
        <dbReference type="ARBA" id="ARBA00022490"/>
    </source>
</evidence>
<dbReference type="GO" id="GO:0046872">
    <property type="term" value="F:metal ion binding"/>
    <property type="evidence" value="ECO:0007669"/>
    <property type="project" value="UniProtKB-KW"/>
</dbReference>
<sequence length="475" mass="53913">MSKKLHIKTWGCQMNEYDSSKMADLLESTHGLTLTENAEEADILLLNTCSIREKAQEKVFHQLGRWKNLKKHNPDIVIGVGGCVASQEGEHIRKRAPFVDIIFGPQTFHRLPEMINQVVNNENTHVVDVSFPEIEKFDRLPEPRSEGPTAFVSIMEGCNKYCTYCVVPYTRGEEVSRPCDDVIYEIAQLAAQGVREVNLLGQNVNAYRGPTFDGEICTFAELLRLVAGIDGIDRIRFTTSHPIEFTDDIIEVYQDTPELVSYLHLPVQSGSDRVLNLMKRTHTALEYKSIIRKLRKVRPEIQISSDFIVGFPGETQEDFEQTMKLIADVNFDLSYSFVYSARPGTPAADMEDNVLEEEKKQRLYLLQQRINQQAMQFSRQMLGTVQRVLVEGPSKKDLMELTGRTENNRIVNFAGQPAMIGKFVDVEITDVYPNSLRAKVIRTEDEMDLRVSQSPSAIIAKTQKEDALGVGMYRP</sequence>
<feature type="binding site" evidence="14">
    <location>
        <position position="165"/>
    </location>
    <ligand>
        <name>[4Fe-4S] cluster</name>
        <dbReference type="ChEBI" id="CHEBI:49883"/>
        <label>2</label>
        <note>4Fe-4S-S-AdoMet</note>
    </ligand>
</feature>
<keyword evidence="8 14" id="KW-0408">Iron</keyword>
<keyword evidence="4 14" id="KW-0808">Transferase</keyword>
<dbReference type="InterPro" id="IPR006463">
    <property type="entry name" value="MiaB_methiolase"/>
</dbReference>
<keyword evidence="2 14" id="KW-0004">4Fe-4S</keyword>
<dbReference type="AlphaFoldDB" id="A0A495REJ4"/>
<evidence type="ECO:0000259" key="17">
    <source>
        <dbReference type="PROSITE" id="PS51918"/>
    </source>
</evidence>
<dbReference type="SFLD" id="SFLDG01061">
    <property type="entry name" value="methylthiotransferase"/>
    <property type="match status" value="1"/>
</dbReference>
<dbReference type="InterPro" id="IPR007197">
    <property type="entry name" value="rSAM"/>
</dbReference>
<dbReference type="HAMAP" id="MF_01864">
    <property type="entry name" value="tRNA_metthiotr_MiaB"/>
    <property type="match status" value="1"/>
</dbReference>
<feature type="binding site" evidence="14">
    <location>
        <position position="83"/>
    </location>
    <ligand>
        <name>[4Fe-4S] cluster</name>
        <dbReference type="ChEBI" id="CHEBI:49883"/>
        <label>1</label>
    </ligand>
</feature>
<dbReference type="PROSITE" id="PS01278">
    <property type="entry name" value="MTTASE_RADICAL"/>
    <property type="match status" value="1"/>
</dbReference>
<dbReference type="NCBIfam" id="TIGR01574">
    <property type="entry name" value="miaB-methiolase"/>
    <property type="match status" value="1"/>
</dbReference>
<evidence type="ECO:0000256" key="13">
    <source>
        <dbReference type="ARBA" id="ARBA00052587"/>
    </source>
</evidence>
<dbReference type="RefSeq" id="WP_121144828.1">
    <property type="nucleotide sequence ID" value="NZ_RBWY01000002.1"/>
</dbReference>
<keyword evidence="7 14" id="KW-0479">Metal-binding</keyword>
<dbReference type="FunFam" id="3.40.50.12160:FF:000001">
    <property type="entry name" value="tRNA-2-methylthio-N(6)-dimethylallyladenosine synthase"/>
    <property type="match status" value="1"/>
</dbReference>
<dbReference type="OrthoDB" id="9805215at2"/>
<feature type="binding site" evidence="14">
    <location>
        <position position="12"/>
    </location>
    <ligand>
        <name>[4Fe-4S] cluster</name>
        <dbReference type="ChEBI" id="CHEBI:49883"/>
        <label>1</label>
    </ligand>
</feature>
<dbReference type="SFLD" id="SFLDG01082">
    <property type="entry name" value="B12-binding_domain_containing"/>
    <property type="match status" value="1"/>
</dbReference>
<comment type="subunit">
    <text evidence="14">Monomer.</text>
</comment>
<evidence type="ECO:0000256" key="11">
    <source>
        <dbReference type="ARBA" id="ARBA00050926"/>
    </source>
</evidence>
<name>A0A495REJ4_9GAMM</name>
<evidence type="ECO:0000256" key="14">
    <source>
        <dbReference type="HAMAP-Rule" id="MF_01864"/>
    </source>
</evidence>
<dbReference type="Pfam" id="PF04055">
    <property type="entry name" value="Radical_SAM"/>
    <property type="match status" value="1"/>
</dbReference>
<dbReference type="InterPro" id="IPR005839">
    <property type="entry name" value="Methylthiotransferase"/>
</dbReference>
<dbReference type="InterPro" id="IPR023404">
    <property type="entry name" value="rSAM_horseshoe"/>
</dbReference>
<evidence type="ECO:0000259" key="16">
    <source>
        <dbReference type="PROSITE" id="PS51449"/>
    </source>
</evidence>
<evidence type="ECO:0000256" key="12">
    <source>
        <dbReference type="ARBA" id="ARBA00052380"/>
    </source>
</evidence>
<dbReference type="Gene3D" id="3.40.50.12160">
    <property type="entry name" value="Methylthiotransferase, N-terminal domain"/>
    <property type="match status" value="1"/>
</dbReference>
<dbReference type="Pfam" id="PF01938">
    <property type="entry name" value="TRAM"/>
    <property type="match status" value="1"/>
</dbReference>
<evidence type="ECO:0000256" key="7">
    <source>
        <dbReference type="ARBA" id="ARBA00022723"/>
    </source>
</evidence>